<dbReference type="Pfam" id="PF09490">
    <property type="entry name" value="CbtA"/>
    <property type="match status" value="1"/>
</dbReference>
<evidence type="ECO:0000256" key="1">
    <source>
        <dbReference type="SAM" id="Phobius"/>
    </source>
</evidence>
<dbReference type="InterPro" id="IPR012666">
    <property type="entry name" value="CbtA_put"/>
</dbReference>
<keyword evidence="1" id="KW-0812">Transmembrane</keyword>
<evidence type="ECO:0000313" key="3">
    <source>
        <dbReference type="Proteomes" id="UP000538507"/>
    </source>
</evidence>
<feature type="transmembrane region" description="Helical" evidence="1">
    <location>
        <begin position="99"/>
        <end position="118"/>
    </location>
</feature>
<accession>A0AAE2MPN8</accession>
<dbReference type="RefSeq" id="WP_183609634.1">
    <property type="nucleotide sequence ID" value="NZ_JACHAZ010000007.1"/>
</dbReference>
<feature type="transmembrane region" description="Helical" evidence="1">
    <location>
        <begin position="208"/>
        <end position="229"/>
    </location>
</feature>
<feature type="transmembrane region" description="Helical" evidence="1">
    <location>
        <begin position="65"/>
        <end position="87"/>
    </location>
</feature>
<dbReference type="EMBL" id="JACIGO010000007">
    <property type="protein sequence ID" value="MBB4293002.1"/>
    <property type="molecule type" value="Genomic_DNA"/>
</dbReference>
<gene>
    <name evidence="2" type="ORF">GGE16_005082</name>
</gene>
<keyword evidence="1" id="KW-1133">Transmembrane helix</keyword>
<dbReference type="AlphaFoldDB" id="A0AAE2MPN8"/>
<feature type="transmembrane region" description="Helical" evidence="1">
    <location>
        <begin position="5"/>
        <end position="24"/>
    </location>
</feature>
<feature type="transmembrane region" description="Helical" evidence="1">
    <location>
        <begin position="138"/>
        <end position="157"/>
    </location>
</feature>
<protein>
    <recommendedName>
        <fullName evidence="4">CbtA family protein</fullName>
    </recommendedName>
</protein>
<name>A0AAE2MPN8_RHILE</name>
<feature type="transmembrane region" description="Helical" evidence="1">
    <location>
        <begin position="164"/>
        <end position="188"/>
    </location>
</feature>
<organism evidence="2 3">
    <name type="scientific">Rhizobium leguminosarum</name>
    <dbReference type="NCBI Taxonomy" id="384"/>
    <lineage>
        <taxon>Bacteria</taxon>
        <taxon>Pseudomonadati</taxon>
        <taxon>Pseudomonadota</taxon>
        <taxon>Alphaproteobacteria</taxon>
        <taxon>Hyphomicrobiales</taxon>
        <taxon>Rhizobiaceae</taxon>
        <taxon>Rhizobium/Agrobacterium group</taxon>
        <taxon>Rhizobium</taxon>
    </lineage>
</organism>
<evidence type="ECO:0000313" key="2">
    <source>
        <dbReference type="EMBL" id="MBB4293002.1"/>
    </source>
</evidence>
<reference evidence="2 3" key="1">
    <citation type="submission" date="2020-08" db="EMBL/GenBank/DDBJ databases">
        <title>Genomic Encyclopedia of Type Strains, Phase IV (KMG-V): Genome sequencing to study the core and pangenomes of soil and plant-associated prokaryotes.</title>
        <authorList>
            <person name="Whitman W."/>
        </authorList>
    </citation>
    <scope>NUCLEOTIDE SEQUENCE [LARGE SCALE GENOMIC DNA]</scope>
    <source>
        <strain evidence="2 3">SEMIA 415</strain>
    </source>
</reference>
<sequence length="249" mass="25980">MVGNLLLRGMLAGLIAGILVFAFAHTFGEPLVDAAIAFEAATAQAAGEAAEPEIVSRATQAGLGLFTGVMAYSVAVGGLFALAFAFVHGRFSSLSARGTSAVIALAAFVAIVLVPGIKYPANPPAVGNPDTIGVRTEMFFLMIVVSLAALVATVALSRRLAERFGLWNGAIIAGIAYLVFIGLVLYLLPPINEVPENFSAMVLWRFRTTSLGMHVILWATLGLAFGVLAEKQLAVKGGPQRGRPATAFH</sequence>
<keyword evidence="1" id="KW-0472">Membrane</keyword>
<comment type="caution">
    <text evidence="2">The sequence shown here is derived from an EMBL/GenBank/DDBJ whole genome shotgun (WGS) entry which is preliminary data.</text>
</comment>
<dbReference type="Proteomes" id="UP000538507">
    <property type="component" value="Unassembled WGS sequence"/>
</dbReference>
<evidence type="ECO:0008006" key="4">
    <source>
        <dbReference type="Google" id="ProtNLM"/>
    </source>
</evidence>
<proteinExistence type="predicted"/>